<dbReference type="OrthoDB" id="9979721at2"/>
<dbReference type="RefSeq" id="WP_092264294.1">
    <property type="nucleotide sequence ID" value="NZ_FNZA01000006.1"/>
</dbReference>
<dbReference type="InterPro" id="IPR002545">
    <property type="entry name" value="CheW-lke_dom"/>
</dbReference>
<name>A0A1H6YAX5_9DEIO</name>
<dbReference type="InterPro" id="IPR036061">
    <property type="entry name" value="CheW-like_dom_sf"/>
</dbReference>
<evidence type="ECO:0000313" key="3">
    <source>
        <dbReference type="Proteomes" id="UP000199223"/>
    </source>
</evidence>
<dbReference type="Pfam" id="PF01584">
    <property type="entry name" value="CheW"/>
    <property type="match status" value="1"/>
</dbReference>
<dbReference type="Proteomes" id="UP000199223">
    <property type="component" value="Unassembled WGS sequence"/>
</dbReference>
<proteinExistence type="predicted"/>
<dbReference type="PROSITE" id="PS50851">
    <property type="entry name" value="CHEW"/>
    <property type="match status" value="1"/>
</dbReference>
<dbReference type="Gene3D" id="2.40.50.180">
    <property type="entry name" value="CheA-289, Domain 4"/>
    <property type="match status" value="1"/>
</dbReference>
<protein>
    <submittedName>
        <fullName evidence="2">Purine-binding chemotaxis protein CheW</fullName>
    </submittedName>
</protein>
<dbReference type="GO" id="GO:0006935">
    <property type="term" value="P:chemotaxis"/>
    <property type="evidence" value="ECO:0007669"/>
    <property type="project" value="InterPro"/>
</dbReference>
<gene>
    <name evidence="2" type="ORF">SAMN04488058_106102</name>
</gene>
<dbReference type="Gene3D" id="2.30.30.40">
    <property type="entry name" value="SH3 Domains"/>
    <property type="match status" value="1"/>
</dbReference>
<dbReference type="SMART" id="SM00260">
    <property type="entry name" value="CheW"/>
    <property type="match status" value="1"/>
</dbReference>
<dbReference type="AlphaFoldDB" id="A0A1H6YAX5"/>
<feature type="domain" description="CheW-like" evidence="1">
    <location>
        <begin position="2"/>
        <end position="137"/>
    </location>
</feature>
<accession>A0A1H6YAX5</accession>
<organism evidence="2 3">
    <name type="scientific">Deinococcus reticulitermitis</name>
    <dbReference type="NCBI Taxonomy" id="856736"/>
    <lineage>
        <taxon>Bacteria</taxon>
        <taxon>Thermotogati</taxon>
        <taxon>Deinococcota</taxon>
        <taxon>Deinococci</taxon>
        <taxon>Deinococcales</taxon>
        <taxon>Deinococcaceae</taxon>
        <taxon>Deinococcus</taxon>
    </lineage>
</organism>
<dbReference type="EMBL" id="FNZA01000006">
    <property type="protein sequence ID" value="SEJ34300.1"/>
    <property type="molecule type" value="Genomic_DNA"/>
</dbReference>
<dbReference type="GO" id="GO:0007165">
    <property type="term" value="P:signal transduction"/>
    <property type="evidence" value="ECO:0007669"/>
    <property type="project" value="InterPro"/>
</dbReference>
<evidence type="ECO:0000313" key="2">
    <source>
        <dbReference type="EMBL" id="SEJ34300.1"/>
    </source>
</evidence>
<sequence length="137" mass="14255">MNRSLLLFRLGSRVLAVPAEVTRQVRPQGTLTPLPGSAGTLLGLSAAGGRALPVVDLRAVLGVAAGEPSPLTLTLQVQDQLLAVPTDDVLGFVDSDQRPGAELLSEEITLGHYGGQRGQLLSPEALLDAVTRRLSAT</sequence>
<evidence type="ECO:0000259" key="1">
    <source>
        <dbReference type="PROSITE" id="PS50851"/>
    </source>
</evidence>
<reference evidence="3" key="1">
    <citation type="submission" date="2016-10" db="EMBL/GenBank/DDBJ databases">
        <authorList>
            <person name="Varghese N."/>
            <person name="Submissions S."/>
        </authorList>
    </citation>
    <scope>NUCLEOTIDE SEQUENCE [LARGE SCALE GENOMIC DNA]</scope>
    <source>
        <strain evidence="3">CGMCC 1.10218</strain>
    </source>
</reference>
<keyword evidence="3" id="KW-1185">Reference proteome</keyword>
<dbReference type="SUPFAM" id="SSF50341">
    <property type="entry name" value="CheW-like"/>
    <property type="match status" value="1"/>
</dbReference>
<dbReference type="STRING" id="856736.SAMN04488058_106102"/>